<dbReference type="PaxDb" id="35128-Thaps1195"/>
<name>B8BQ84_THAPS</name>
<proteinExistence type="predicted"/>
<dbReference type="KEGG" id="tps:THAPSDRAFT_1195"/>
<reference evidence="2 3" key="1">
    <citation type="journal article" date="2004" name="Science">
        <title>The genome of the diatom Thalassiosira pseudonana: ecology, evolution, and metabolism.</title>
        <authorList>
            <person name="Armbrust E.V."/>
            <person name="Berges J.A."/>
            <person name="Bowler C."/>
            <person name="Green B.R."/>
            <person name="Martinez D."/>
            <person name="Putnam N.H."/>
            <person name="Zhou S."/>
            <person name="Allen A.E."/>
            <person name="Apt K.E."/>
            <person name="Bechner M."/>
            <person name="Brzezinski M.A."/>
            <person name="Chaal B.K."/>
            <person name="Chiovitti A."/>
            <person name="Davis A.K."/>
            <person name="Demarest M.S."/>
            <person name="Detter J.C."/>
            <person name="Glavina T."/>
            <person name="Goodstein D."/>
            <person name="Hadi M.Z."/>
            <person name="Hellsten U."/>
            <person name="Hildebrand M."/>
            <person name="Jenkins B.D."/>
            <person name="Jurka J."/>
            <person name="Kapitonov V.V."/>
            <person name="Kroger N."/>
            <person name="Lau W.W."/>
            <person name="Lane T.W."/>
            <person name="Larimer F.W."/>
            <person name="Lippmeier J.C."/>
            <person name="Lucas S."/>
            <person name="Medina M."/>
            <person name="Montsant A."/>
            <person name="Obornik M."/>
            <person name="Parker M.S."/>
            <person name="Palenik B."/>
            <person name="Pazour G.J."/>
            <person name="Richardson P.M."/>
            <person name="Rynearson T.A."/>
            <person name="Saito M.A."/>
            <person name="Schwartz D.C."/>
            <person name="Thamatrakoln K."/>
            <person name="Valentin K."/>
            <person name="Vardi A."/>
            <person name="Wilkerson F.P."/>
            <person name="Rokhsar D.S."/>
        </authorList>
    </citation>
    <scope>NUCLEOTIDE SEQUENCE [LARGE SCALE GENOMIC DNA]</scope>
    <source>
        <strain evidence="2 3">CCMP1335</strain>
    </source>
</reference>
<dbReference type="RefSeq" id="XP_002286098.1">
    <property type="nucleotide sequence ID" value="XM_002286062.1"/>
</dbReference>
<protein>
    <submittedName>
        <fullName evidence="2">Uncharacterized protein</fullName>
    </submittedName>
</protein>
<feature type="compositionally biased region" description="Basic and acidic residues" evidence="1">
    <location>
        <begin position="91"/>
        <end position="104"/>
    </location>
</feature>
<evidence type="ECO:0000313" key="2">
    <source>
        <dbReference type="EMBL" id="EED95739.1"/>
    </source>
</evidence>
<reference evidence="2 3" key="2">
    <citation type="journal article" date="2008" name="Nature">
        <title>The Phaeodactylum genome reveals the evolutionary history of diatom genomes.</title>
        <authorList>
            <person name="Bowler C."/>
            <person name="Allen A.E."/>
            <person name="Badger J.H."/>
            <person name="Grimwood J."/>
            <person name="Jabbari K."/>
            <person name="Kuo A."/>
            <person name="Maheswari U."/>
            <person name="Martens C."/>
            <person name="Maumus F."/>
            <person name="Otillar R.P."/>
            <person name="Rayko E."/>
            <person name="Salamov A."/>
            <person name="Vandepoele K."/>
            <person name="Beszteri B."/>
            <person name="Gruber A."/>
            <person name="Heijde M."/>
            <person name="Katinka M."/>
            <person name="Mock T."/>
            <person name="Valentin K."/>
            <person name="Verret F."/>
            <person name="Berges J.A."/>
            <person name="Brownlee C."/>
            <person name="Cadoret J.P."/>
            <person name="Chiovitti A."/>
            <person name="Choi C.J."/>
            <person name="Coesel S."/>
            <person name="De Martino A."/>
            <person name="Detter J.C."/>
            <person name="Durkin C."/>
            <person name="Falciatore A."/>
            <person name="Fournet J."/>
            <person name="Haruta M."/>
            <person name="Huysman M.J."/>
            <person name="Jenkins B.D."/>
            <person name="Jiroutova K."/>
            <person name="Jorgensen R.E."/>
            <person name="Joubert Y."/>
            <person name="Kaplan A."/>
            <person name="Kroger N."/>
            <person name="Kroth P.G."/>
            <person name="La Roche J."/>
            <person name="Lindquist E."/>
            <person name="Lommer M."/>
            <person name="Martin-Jezequel V."/>
            <person name="Lopez P.J."/>
            <person name="Lucas S."/>
            <person name="Mangogna M."/>
            <person name="McGinnis K."/>
            <person name="Medlin L.K."/>
            <person name="Montsant A."/>
            <person name="Oudot-Le Secq M.P."/>
            <person name="Napoli C."/>
            <person name="Obornik M."/>
            <person name="Parker M.S."/>
            <person name="Petit J.L."/>
            <person name="Porcel B.M."/>
            <person name="Poulsen N."/>
            <person name="Robison M."/>
            <person name="Rychlewski L."/>
            <person name="Rynearson T.A."/>
            <person name="Schmutz J."/>
            <person name="Shapiro H."/>
            <person name="Siaut M."/>
            <person name="Stanley M."/>
            <person name="Sussman M.R."/>
            <person name="Taylor A.R."/>
            <person name="Vardi A."/>
            <person name="von Dassow P."/>
            <person name="Vyverman W."/>
            <person name="Willis A."/>
            <person name="Wyrwicz L.S."/>
            <person name="Rokhsar D.S."/>
            <person name="Weissenbach J."/>
            <person name="Armbrust E.V."/>
            <person name="Green B.R."/>
            <person name="Van de Peer Y."/>
            <person name="Grigoriev I.V."/>
        </authorList>
    </citation>
    <scope>NUCLEOTIDE SEQUENCE [LARGE SCALE GENOMIC DNA]</scope>
    <source>
        <strain evidence="2 3">CCMP1335</strain>
    </source>
</reference>
<organism evidence="2 3">
    <name type="scientific">Thalassiosira pseudonana</name>
    <name type="common">Marine diatom</name>
    <name type="synonym">Cyclotella nana</name>
    <dbReference type="NCBI Taxonomy" id="35128"/>
    <lineage>
        <taxon>Eukaryota</taxon>
        <taxon>Sar</taxon>
        <taxon>Stramenopiles</taxon>
        <taxon>Ochrophyta</taxon>
        <taxon>Bacillariophyta</taxon>
        <taxon>Coscinodiscophyceae</taxon>
        <taxon>Thalassiosirophycidae</taxon>
        <taxon>Thalassiosirales</taxon>
        <taxon>Thalassiosiraceae</taxon>
        <taxon>Thalassiosira</taxon>
    </lineage>
</organism>
<dbReference type="Proteomes" id="UP000001449">
    <property type="component" value="Chromosome 1"/>
</dbReference>
<dbReference type="AlphaFoldDB" id="B8BQ84"/>
<dbReference type="GeneID" id="7445628"/>
<dbReference type="EMBL" id="CM000638">
    <property type="protein sequence ID" value="EED95739.1"/>
    <property type="molecule type" value="Genomic_DNA"/>
</dbReference>
<feature type="region of interest" description="Disordered" evidence="1">
    <location>
        <begin position="29"/>
        <end position="104"/>
    </location>
</feature>
<dbReference type="InParanoid" id="B8BQ84"/>
<evidence type="ECO:0000313" key="3">
    <source>
        <dbReference type="Proteomes" id="UP000001449"/>
    </source>
</evidence>
<evidence type="ECO:0000256" key="1">
    <source>
        <dbReference type="SAM" id="MobiDB-lite"/>
    </source>
</evidence>
<sequence length="207" mass="23202">MSHPSTIDSAAALSLCALGKSRNEICYDAADGTTGSVSPPPPLPPLDDSSFHDADHTLTVPIKPSNKPKKTRANASSSKKPGARKASNSAKQKDSKRDTVPFHEMERLMKVYGPTKCLRNRSKTTEKEPKADSVRRKFYRWFPDFEERFIKTDAGWYIAKIGHEEEVAWRAEMRKADQDDLVQKRQARRISKWGISGVKLDGSCKLV</sequence>
<keyword evidence="3" id="KW-1185">Reference proteome</keyword>
<gene>
    <name evidence="2" type="ORF">THAPSDRAFT_1195</name>
</gene>
<accession>B8BQ84</accession>
<dbReference type="HOGENOM" id="CLU_1328725_0_0_1"/>